<proteinExistence type="predicted"/>
<sequence>MNKLAHSLAALFVYFISTFALSAEQESVYGIDYHKITYPKIIADFMYGIEPKLIQYYDTLNLTEEQKVQSLKGIAGSLTLNHMFKTLVEDIAATDPEATFVFTKLPKDDYSNLHLLAEYFRQKKEYKDKTGVELTEEEAESTQKLYKALFGKDYNH</sequence>
<evidence type="ECO:0000256" key="1">
    <source>
        <dbReference type="SAM" id="SignalP"/>
    </source>
</evidence>
<dbReference type="AlphaFoldDB" id="A0A0F4QII0"/>
<dbReference type="Proteomes" id="UP000033452">
    <property type="component" value="Unassembled WGS sequence"/>
</dbReference>
<keyword evidence="1" id="KW-0732">Signal</keyword>
<gene>
    <name evidence="2" type="ORF">TW77_16505</name>
</gene>
<comment type="caution">
    <text evidence="2">The sequence shown here is derived from an EMBL/GenBank/DDBJ whole genome shotgun (WGS) entry which is preliminary data.</text>
</comment>
<organism evidence="2 3">
    <name type="scientific">Pseudoalteromonas rubra</name>
    <dbReference type="NCBI Taxonomy" id="43658"/>
    <lineage>
        <taxon>Bacteria</taxon>
        <taxon>Pseudomonadati</taxon>
        <taxon>Pseudomonadota</taxon>
        <taxon>Gammaproteobacteria</taxon>
        <taxon>Alteromonadales</taxon>
        <taxon>Pseudoalteromonadaceae</taxon>
        <taxon>Pseudoalteromonas</taxon>
    </lineage>
</organism>
<evidence type="ECO:0008006" key="4">
    <source>
        <dbReference type="Google" id="ProtNLM"/>
    </source>
</evidence>
<keyword evidence="3" id="KW-1185">Reference proteome</keyword>
<dbReference type="RefSeq" id="WP_046006083.1">
    <property type="nucleotide sequence ID" value="NZ_JXYA01000041.1"/>
</dbReference>
<evidence type="ECO:0000313" key="3">
    <source>
        <dbReference type="Proteomes" id="UP000033452"/>
    </source>
</evidence>
<name>A0A0F4QII0_9GAMM</name>
<dbReference type="OrthoDB" id="6306905at2"/>
<accession>A0A0F4QII0</accession>
<feature type="signal peptide" evidence="1">
    <location>
        <begin position="1"/>
        <end position="22"/>
    </location>
</feature>
<reference evidence="2 3" key="1">
    <citation type="journal article" date="2015" name="BMC Genomics">
        <title>Genome mining reveals unlocked bioactive potential of marine Gram-negative bacteria.</title>
        <authorList>
            <person name="Machado H."/>
            <person name="Sonnenschein E.C."/>
            <person name="Melchiorsen J."/>
            <person name="Gram L."/>
        </authorList>
    </citation>
    <scope>NUCLEOTIDE SEQUENCE [LARGE SCALE GENOMIC DNA]</scope>
    <source>
        <strain evidence="2 3">S2471</strain>
    </source>
</reference>
<dbReference type="PATRIC" id="fig|43658.5.peg.3485"/>
<evidence type="ECO:0000313" key="2">
    <source>
        <dbReference type="EMBL" id="KJZ07085.1"/>
    </source>
</evidence>
<protein>
    <recommendedName>
        <fullName evidence="4">DUF2059 domain-containing protein</fullName>
    </recommendedName>
</protein>
<dbReference type="EMBL" id="JXYA01000041">
    <property type="protein sequence ID" value="KJZ07085.1"/>
    <property type="molecule type" value="Genomic_DNA"/>
</dbReference>
<feature type="chain" id="PRO_5002475322" description="DUF2059 domain-containing protein" evidence="1">
    <location>
        <begin position="23"/>
        <end position="156"/>
    </location>
</feature>